<dbReference type="InterPro" id="IPR045584">
    <property type="entry name" value="Pilin-like"/>
</dbReference>
<dbReference type="NCBIfam" id="TIGR02596">
    <property type="entry name" value="Verru_Chthon cassette protein D"/>
    <property type="match status" value="1"/>
</dbReference>
<dbReference type="Proteomes" id="UP000306196">
    <property type="component" value="Unassembled WGS sequence"/>
</dbReference>
<protein>
    <submittedName>
        <fullName evidence="2">Type II secretion system protein GspH</fullName>
    </submittedName>
</protein>
<keyword evidence="1" id="KW-0812">Transmembrane</keyword>
<dbReference type="EMBL" id="VAUV01000001">
    <property type="protein sequence ID" value="TLD72644.1"/>
    <property type="molecule type" value="Genomic_DNA"/>
</dbReference>
<comment type="caution">
    <text evidence="2">The sequence shown here is derived from an EMBL/GenBank/DDBJ whole genome shotgun (WGS) entry which is preliminary data.</text>
</comment>
<dbReference type="PROSITE" id="PS00409">
    <property type="entry name" value="PROKAR_NTER_METHYL"/>
    <property type="match status" value="1"/>
</dbReference>
<accession>A0A5R8KJZ9</accession>
<evidence type="ECO:0000313" key="2">
    <source>
        <dbReference type="EMBL" id="TLD72644.1"/>
    </source>
</evidence>
<organism evidence="2 3">
    <name type="scientific">Phragmitibacter flavus</name>
    <dbReference type="NCBI Taxonomy" id="2576071"/>
    <lineage>
        <taxon>Bacteria</taxon>
        <taxon>Pseudomonadati</taxon>
        <taxon>Verrucomicrobiota</taxon>
        <taxon>Verrucomicrobiia</taxon>
        <taxon>Verrucomicrobiales</taxon>
        <taxon>Verrucomicrobiaceae</taxon>
        <taxon>Phragmitibacter</taxon>
    </lineage>
</organism>
<evidence type="ECO:0000256" key="1">
    <source>
        <dbReference type="SAM" id="Phobius"/>
    </source>
</evidence>
<dbReference type="NCBIfam" id="TIGR02532">
    <property type="entry name" value="IV_pilin_GFxxxE"/>
    <property type="match status" value="1"/>
</dbReference>
<keyword evidence="1" id="KW-0472">Membrane</keyword>
<feature type="transmembrane region" description="Helical" evidence="1">
    <location>
        <begin position="49"/>
        <end position="72"/>
    </location>
</feature>
<name>A0A5R8KJZ9_9BACT</name>
<gene>
    <name evidence="2" type="primary">gspH</name>
    <name evidence="2" type="ORF">FEM03_00780</name>
</gene>
<dbReference type="OrthoDB" id="190214at2"/>
<evidence type="ECO:0000313" key="3">
    <source>
        <dbReference type="Proteomes" id="UP000306196"/>
    </source>
</evidence>
<sequence length="235" mass="25557">MTSPQWSQAWPPCLCITKSSVPTSPCAAPNGSPKMNSKKRTKGFTLVELLFVVAIVGLLTTVAVASVSGALASQRLSTAMRQLSADLHQATMLARKENLPVELRFYQLPPATQPGAMAWRAYQIGLLNGWDAEGNPRVNFPTEMQRFPEDVVLMPDAQYNSFQGQPVHQNASTGPAADAPYVSYFIHSNGATTLPLHAPAVLTLVRETTKGIPATLPKDFRSIVIDPQTHQSRTY</sequence>
<keyword evidence="1" id="KW-1133">Transmembrane helix</keyword>
<reference evidence="2 3" key="1">
    <citation type="submission" date="2019-05" db="EMBL/GenBank/DDBJ databases">
        <title>Verrucobacter flavum gen. nov., sp. nov. a new member of the family Verrucomicrobiaceae.</title>
        <authorList>
            <person name="Szuroczki S."/>
            <person name="Abbaszade G."/>
            <person name="Szabo A."/>
            <person name="Felfoldi T."/>
            <person name="Schumann P."/>
            <person name="Boka K."/>
            <person name="Keki Z."/>
            <person name="Toumi M."/>
            <person name="Toth E."/>
        </authorList>
    </citation>
    <scope>NUCLEOTIDE SEQUENCE [LARGE SCALE GENOMIC DNA]</scope>
    <source>
        <strain evidence="2 3">MG-N-17</strain>
    </source>
</reference>
<keyword evidence="3" id="KW-1185">Reference proteome</keyword>
<proteinExistence type="predicted"/>
<dbReference type="InterPro" id="IPR019836">
    <property type="entry name" value="Verru/Chthon_D"/>
</dbReference>
<dbReference type="Pfam" id="PF07963">
    <property type="entry name" value="N_methyl"/>
    <property type="match status" value="1"/>
</dbReference>
<dbReference type="Gene3D" id="3.30.700.10">
    <property type="entry name" value="Glycoprotein, Type 4 Pilin"/>
    <property type="match status" value="1"/>
</dbReference>
<dbReference type="AlphaFoldDB" id="A0A5R8KJZ9"/>
<dbReference type="SUPFAM" id="SSF54523">
    <property type="entry name" value="Pili subunits"/>
    <property type="match status" value="1"/>
</dbReference>
<dbReference type="InterPro" id="IPR012902">
    <property type="entry name" value="N_methyl_site"/>
</dbReference>